<evidence type="ECO:0000313" key="3">
    <source>
        <dbReference type="Proteomes" id="UP000008063"/>
    </source>
</evidence>
<dbReference type="Gene3D" id="3.40.50.300">
    <property type="entry name" value="P-loop containing nucleotide triphosphate hydrolases"/>
    <property type="match status" value="1"/>
</dbReference>
<feature type="compositionally biased region" description="Acidic residues" evidence="1">
    <location>
        <begin position="80"/>
        <end position="92"/>
    </location>
</feature>
<sequence>MHKDKIVWFHSGMSAEFQKKTVKKLQVGALWGIHCTDTAGMVPDLRSIGLVVQWKYTPSLTKISRQKQGKEGKTKIKDNEEGEEMSDDSEGEEDCVVAMDIAVEKNTAYIQLVENFAQQTAAIMPPGTSQYIPSGCSNTEHKANAIDTYTNTRS</sequence>
<reference evidence="3" key="1">
    <citation type="journal article" date="2011" name="Science">
        <title>The plant cell wall-decomposing machinery underlies the functional diversity of forest fungi.</title>
        <authorList>
            <person name="Eastwood D.C."/>
            <person name="Floudas D."/>
            <person name="Binder M."/>
            <person name="Majcherczyk A."/>
            <person name="Schneider P."/>
            <person name="Aerts A."/>
            <person name="Asiegbu F.O."/>
            <person name="Baker S.E."/>
            <person name="Barry K."/>
            <person name="Bendiksby M."/>
            <person name="Blumentritt M."/>
            <person name="Coutinho P.M."/>
            <person name="Cullen D."/>
            <person name="de Vries R.P."/>
            <person name="Gathman A."/>
            <person name="Goodell B."/>
            <person name="Henrissat B."/>
            <person name="Ihrmark K."/>
            <person name="Kauserud H."/>
            <person name="Kohler A."/>
            <person name="LaButti K."/>
            <person name="Lapidus A."/>
            <person name="Lavin J.L."/>
            <person name="Lee Y.-H."/>
            <person name="Lindquist E."/>
            <person name="Lilly W."/>
            <person name="Lucas S."/>
            <person name="Morin E."/>
            <person name="Murat C."/>
            <person name="Oguiza J.A."/>
            <person name="Park J."/>
            <person name="Pisabarro A.G."/>
            <person name="Riley R."/>
            <person name="Rosling A."/>
            <person name="Salamov A."/>
            <person name="Schmidt O."/>
            <person name="Schmutz J."/>
            <person name="Skrede I."/>
            <person name="Stenlid J."/>
            <person name="Wiebenga A."/>
            <person name="Xie X."/>
            <person name="Kuees U."/>
            <person name="Hibbett D.S."/>
            <person name="Hoffmeister D."/>
            <person name="Hoegberg N."/>
            <person name="Martin F."/>
            <person name="Grigoriev I.V."/>
            <person name="Watkinson S.C."/>
        </authorList>
    </citation>
    <scope>NUCLEOTIDE SEQUENCE [LARGE SCALE GENOMIC DNA]</scope>
    <source>
        <strain evidence="3">strain S7.3</strain>
    </source>
</reference>
<dbReference type="InParanoid" id="F8PLL8"/>
<evidence type="ECO:0000313" key="2">
    <source>
        <dbReference type="EMBL" id="EGO02500.1"/>
    </source>
</evidence>
<dbReference type="OrthoDB" id="10261556at2759"/>
<proteinExistence type="predicted"/>
<name>F8PLL8_SERL3</name>
<gene>
    <name evidence="2" type="ORF">SERLA73DRAFT_150228</name>
</gene>
<dbReference type="HOGENOM" id="CLU_1705330_0_0_1"/>
<dbReference type="InterPro" id="IPR027417">
    <property type="entry name" value="P-loop_NTPase"/>
</dbReference>
<dbReference type="AlphaFoldDB" id="F8PLL8"/>
<dbReference type="STRING" id="936435.F8PLL8"/>
<keyword evidence="3" id="KW-1185">Reference proteome</keyword>
<evidence type="ECO:0000256" key="1">
    <source>
        <dbReference type="SAM" id="MobiDB-lite"/>
    </source>
</evidence>
<dbReference type="EMBL" id="GL945476">
    <property type="protein sequence ID" value="EGO02500.1"/>
    <property type="molecule type" value="Genomic_DNA"/>
</dbReference>
<feature type="compositionally biased region" description="Basic and acidic residues" evidence="1">
    <location>
        <begin position="68"/>
        <end position="79"/>
    </location>
</feature>
<organism evidence="3">
    <name type="scientific">Serpula lacrymans var. lacrymans (strain S7.3)</name>
    <name type="common">Dry rot fungus</name>
    <dbReference type="NCBI Taxonomy" id="936435"/>
    <lineage>
        <taxon>Eukaryota</taxon>
        <taxon>Fungi</taxon>
        <taxon>Dikarya</taxon>
        <taxon>Basidiomycota</taxon>
        <taxon>Agaricomycotina</taxon>
        <taxon>Agaricomycetes</taxon>
        <taxon>Agaricomycetidae</taxon>
        <taxon>Boletales</taxon>
        <taxon>Coniophorineae</taxon>
        <taxon>Serpulaceae</taxon>
        <taxon>Serpula</taxon>
    </lineage>
</organism>
<feature type="region of interest" description="Disordered" evidence="1">
    <location>
        <begin position="64"/>
        <end position="92"/>
    </location>
</feature>
<dbReference type="Proteomes" id="UP000008063">
    <property type="component" value="Unassembled WGS sequence"/>
</dbReference>
<accession>F8PLL8</accession>
<protein>
    <submittedName>
        <fullName evidence="2">Uncharacterized protein</fullName>
    </submittedName>
</protein>